<dbReference type="PROSITE" id="PS51186">
    <property type="entry name" value="GNAT"/>
    <property type="match status" value="1"/>
</dbReference>
<protein>
    <recommendedName>
        <fullName evidence="4">N-acetyltransferase domain-containing protein</fullName>
    </recommendedName>
</protein>
<dbReference type="GO" id="GO:0031415">
    <property type="term" value="C:NatA complex"/>
    <property type="evidence" value="ECO:0007669"/>
    <property type="project" value="InterPro"/>
</dbReference>
<dbReference type="Pfam" id="PF00583">
    <property type="entry name" value="Acetyltransf_1"/>
    <property type="match status" value="1"/>
</dbReference>
<dbReference type="GO" id="GO:1990189">
    <property type="term" value="F:protein N-terminal-serine acetyltransferase activity"/>
    <property type="evidence" value="ECO:0007669"/>
    <property type="project" value="TreeGrafter"/>
</dbReference>
<feature type="domain" description="N-acetyltransferase" evidence="4">
    <location>
        <begin position="2"/>
        <end position="154"/>
    </location>
</feature>
<sequence>MADIRQATMFDIPAIQALDFQCFPEEDPWDYFLYEEYLFFWPQLVYVAEDHNTGCVVGFVVAQTEGQGIESHGYIANLGVLPTHRKLGIAEKLMNAVHNALVHEYECEYISLHVRTSNQAAINLYTEKLGYNYESVVNYYEDGEDAYVMRKQLQGKHTDHLGHRLFMAVAGRICLLLQNCC</sequence>
<dbReference type="InterPro" id="IPR016181">
    <property type="entry name" value="Acyl_CoA_acyltransferase"/>
</dbReference>
<keyword evidence="1" id="KW-0808">Transferase</keyword>
<dbReference type="Proteomes" id="UP001202328">
    <property type="component" value="Unassembled WGS sequence"/>
</dbReference>
<dbReference type="InterPro" id="IPR045047">
    <property type="entry name" value="Ard1-like"/>
</dbReference>
<dbReference type="AlphaFoldDB" id="A0AAD4XDH7"/>
<dbReference type="InterPro" id="IPR000182">
    <property type="entry name" value="GNAT_dom"/>
</dbReference>
<comment type="similarity">
    <text evidence="3">Belongs to the acetyltransferase family. ARD1 subfamily.</text>
</comment>
<evidence type="ECO:0000256" key="2">
    <source>
        <dbReference type="ARBA" id="ARBA00023315"/>
    </source>
</evidence>
<organism evidence="5 6">
    <name type="scientific">Papaver atlanticum</name>
    <dbReference type="NCBI Taxonomy" id="357466"/>
    <lineage>
        <taxon>Eukaryota</taxon>
        <taxon>Viridiplantae</taxon>
        <taxon>Streptophyta</taxon>
        <taxon>Embryophyta</taxon>
        <taxon>Tracheophyta</taxon>
        <taxon>Spermatophyta</taxon>
        <taxon>Magnoliopsida</taxon>
        <taxon>Ranunculales</taxon>
        <taxon>Papaveraceae</taxon>
        <taxon>Papaveroideae</taxon>
        <taxon>Papaver</taxon>
    </lineage>
</organism>
<keyword evidence="2" id="KW-0012">Acyltransferase</keyword>
<name>A0AAD4XDH7_9MAGN</name>
<evidence type="ECO:0000313" key="5">
    <source>
        <dbReference type="EMBL" id="KAI3906857.1"/>
    </source>
</evidence>
<comment type="caution">
    <text evidence="5">The sequence shown here is derived from an EMBL/GenBank/DDBJ whole genome shotgun (WGS) entry which is preliminary data.</text>
</comment>
<dbReference type="GO" id="GO:1990190">
    <property type="term" value="F:protein-N-terminal-glutamate acetyltransferase activity"/>
    <property type="evidence" value="ECO:0007669"/>
    <property type="project" value="TreeGrafter"/>
</dbReference>
<evidence type="ECO:0000256" key="1">
    <source>
        <dbReference type="ARBA" id="ARBA00022679"/>
    </source>
</evidence>
<evidence type="ECO:0000313" key="6">
    <source>
        <dbReference type="Proteomes" id="UP001202328"/>
    </source>
</evidence>
<dbReference type="EMBL" id="JAJJMB010010711">
    <property type="protein sequence ID" value="KAI3906857.1"/>
    <property type="molecule type" value="Genomic_DNA"/>
</dbReference>
<dbReference type="Gene3D" id="3.40.630.30">
    <property type="match status" value="1"/>
</dbReference>
<reference evidence="5" key="1">
    <citation type="submission" date="2022-04" db="EMBL/GenBank/DDBJ databases">
        <title>A functionally conserved STORR gene fusion in Papaver species that diverged 16.8 million years ago.</title>
        <authorList>
            <person name="Catania T."/>
        </authorList>
    </citation>
    <scope>NUCLEOTIDE SEQUENCE</scope>
    <source>
        <strain evidence="5">S-188037</strain>
    </source>
</reference>
<proteinExistence type="inferred from homology"/>
<evidence type="ECO:0000259" key="4">
    <source>
        <dbReference type="PROSITE" id="PS51186"/>
    </source>
</evidence>
<dbReference type="SUPFAM" id="SSF55729">
    <property type="entry name" value="Acyl-CoA N-acyltransferases (Nat)"/>
    <property type="match status" value="1"/>
</dbReference>
<dbReference type="PANTHER" id="PTHR23091:SF4">
    <property type="entry name" value="N-TERMINAL AMINO-ACID N(ALPHA)-ACETYLTRANSFERASE NATA"/>
    <property type="match status" value="1"/>
</dbReference>
<accession>A0AAD4XDH7</accession>
<evidence type="ECO:0000256" key="3">
    <source>
        <dbReference type="ARBA" id="ARBA00025786"/>
    </source>
</evidence>
<gene>
    <name evidence="5" type="ORF">MKW98_004907</name>
</gene>
<dbReference type="CDD" id="cd04301">
    <property type="entry name" value="NAT_SF"/>
    <property type="match status" value="1"/>
</dbReference>
<keyword evidence="6" id="KW-1185">Reference proteome</keyword>
<dbReference type="PANTHER" id="PTHR23091">
    <property type="entry name" value="N-TERMINAL ACETYLTRANSFERASE"/>
    <property type="match status" value="1"/>
</dbReference>